<sequence>MLHHQHICLSAPHELHKAWNSTGWEKNEQWGIYETFTEVGR</sequence>
<name>A0A2P2J7S1_RHIMU</name>
<dbReference type="EMBL" id="GGEC01009027">
    <property type="protein sequence ID" value="MBW89510.1"/>
    <property type="molecule type" value="Transcribed_RNA"/>
</dbReference>
<dbReference type="AlphaFoldDB" id="A0A2P2J7S1"/>
<reference evidence="1" key="1">
    <citation type="submission" date="2018-02" db="EMBL/GenBank/DDBJ databases">
        <title>Rhizophora mucronata_Transcriptome.</title>
        <authorList>
            <person name="Meera S.P."/>
            <person name="Sreeshan A."/>
            <person name="Augustine A."/>
        </authorList>
    </citation>
    <scope>NUCLEOTIDE SEQUENCE</scope>
    <source>
        <tissue evidence="1">Leaf</tissue>
    </source>
</reference>
<accession>A0A2P2J7S1</accession>
<organism evidence="1">
    <name type="scientific">Rhizophora mucronata</name>
    <name type="common">Asiatic mangrove</name>
    <dbReference type="NCBI Taxonomy" id="61149"/>
    <lineage>
        <taxon>Eukaryota</taxon>
        <taxon>Viridiplantae</taxon>
        <taxon>Streptophyta</taxon>
        <taxon>Embryophyta</taxon>
        <taxon>Tracheophyta</taxon>
        <taxon>Spermatophyta</taxon>
        <taxon>Magnoliopsida</taxon>
        <taxon>eudicotyledons</taxon>
        <taxon>Gunneridae</taxon>
        <taxon>Pentapetalae</taxon>
        <taxon>rosids</taxon>
        <taxon>fabids</taxon>
        <taxon>Malpighiales</taxon>
        <taxon>Rhizophoraceae</taxon>
        <taxon>Rhizophora</taxon>
    </lineage>
</organism>
<proteinExistence type="predicted"/>
<evidence type="ECO:0000313" key="1">
    <source>
        <dbReference type="EMBL" id="MBW89510.1"/>
    </source>
</evidence>
<protein>
    <submittedName>
        <fullName evidence="1">Protein BASIC PENTACYSTEINE7 isoform X2</fullName>
    </submittedName>
</protein>